<dbReference type="InterPro" id="IPR014819">
    <property type="entry name" value="PriCT_2"/>
</dbReference>
<dbReference type="EMBL" id="QAON01000005">
    <property type="protein sequence ID" value="PTQ89815.1"/>
    <property type="molecule type" value="Genomic_DNA"/>
</dbReference>
<accession>A0A2T5J0H9</accession>
<feature type="domain" description="Primase C-terminal 2" evidence="2">
    <location>
        <begin position="13"/>
        <end position="80"/>
    </location>
</feature>
<keyword evidence="4" id="KW-0378">Hydrolase</keyword>
<dbReference type="AlphaFoldDB" id="A0A2T5J0H9"/>
<feature type="coiled-coil region" evidence="1">
    <location>
        <begin position="101"/>
        <end position="130"/>
    </location>
</feature>
<dbReference type="OrthoDB" id="9805141at2"/>
<dbReference type="Pfam" id="PF08707">
    <property type="entry name" value="PriCT_2"/>
    <property type="match status" value="1"/>
</dbReference>
<keyword evidence="4" id="KW-0347">Helicase</keyword>
<evidence type="ECO:0000313" key="5">
    <source>
        <dbReference type="Proteomes" id="UP000244223"/>
    </source>
</evidence>
<gene>
    <name evidence="4" type="ORF">C8N29_105142</name>
</gene>
<dbReference type="InterPro" id="IPR006171">
    <property type="entry name" value="TOPRIM_dom"/>
</dbReference>
<dbReference type="GO" id="GO:0016817">
    <property type="term" value="F:hydrolase activity, acting on acid anhydrides"/>
    <property type="evidence" value="ECO:0007669"/>
    <property type="project" value="InterPro"/>
</dbReference>
<reference evidence="4 5" key="1">
    <citation type="submission" date="2018-04" db="EMBL/GenBank/DDBJ databases">
        <title>Genomic Encyclopedia of Archaeal and Bacterial Type Strains, Phase II (KMG-II): from individual species to whole genera.</title>
        <authorList>
            <person name="Goeker M."/>
        </authorList>
    </citation>
    <scope>NUCLEOTIDE SEQUENCE [LARGE SCALE GENOMIC DNA]</scope>
    <source>
        <strain evidence="4 5">DSM 5822</strain>
    </source>
</reference>
<dbReference type="GO" id="GO:0004386">
    <property type="term" value="F:helicase activity"/>
    <property type="evidence" value="ECO:0007669"/>
    <property type="project" value="UniProtKB-KW"/>
</dbReference>
<evidence type="ECO:0000259" key="3">
    <source>
        <dbReference type="Pfam" id="PF13362"/>
    </source>
</evidence>
<dbReference type="InterPro" id="IPR034154">
    <property type="entry name" value="TOPRIM_DnaG/twinkle"/>
</dbReference>
<evidence type="ECO:0000313" key="4">
    <source>
        <dbReference type="EMBL" id="PTQ89815.1"/>
    </source>
</evidence>
<evidence type="ECO:0000259" key="2">
    <source>
        <dbReference type="Pfam" id="PF08707"/>
    </source>
</evidence>
<name>A0A2T5J0H9_9GAMM</name>
<dbReference type="Pfam" id="PF13362">
    <property type="entry name" value="Toprim_3"/>
    <property type="match status" value="1"/>
</dbReference>
<dbReference type="RefSeq" id="WP_107865330.1">
    <property type="nucleotide sequence ID" value="NZ_QAON01000005.1"/>
</dbReference>
<protein>
    <submittedName>
        <fullName evidence="4">Putative DNA primase/helicase</fullName>
    </submittedName>
</protein>
<keyword evidence="4" id="KW-0547">Nucleotide-binding</keyword>
<comment type="caution">
    <text evidence="4">The sequence shown here is derived from an EMBL/GenBank/DDBJ whole genome shotgun (WGS) entry which is preliminary data.</text>
</comment>
<evidence type="ECO:0000256" key="1">
    <source>
        <dbReference type="SAM" id="Coils"/>
    </source>
</evidence>
<dbReference type="CDD" id="cd01029">
    <property type="entry name" value="TOPRIM_primases"/>
    <property type="match status" value="1"/>
</dbReference>
<dbReference type="Proteomes" id="UP000244223">
    <property type="component" value="Unassembled WGS sequence"/>
</dbReference>
<keyword evidence="5" id="KW-1185">Reference proteome</keyword>
<feature type="domain" description="Toprim" evidence="3">
    <location>
        <begin position="261"/>
        <end position="326"/>
    </location>
</feature>
<keyword evidence="4" id="KW-0067">ATP-binding</keyword>
<keyword evidence="1" id="KW-0175">Coiled coil</keyword>
<organism evidence="4 5">
    <name type="scientific">Agitococcus lubricus</name>
    <dbReference type="NCBI Taxonomy" id="1077255"/>
    <lineage>
        <taxon>Bacteria</taxon>
        <taxon>Pseudomonadati</taxon>
        <taxon>Pseudomonadota</taxon>
        <taxon>Gammaproteobacteria</taxon>
        <taxon>Moraxellales</taxon>
        <taxon>Moraxellaceae</taxon>
        <taxon>Agitococcus</taxon>
    </lineage>
</organism>
<sequence length="340" mass="38177">MSLAINLSDVPKLLLHINNEDRDTWFKVGNALKTEFGEQAFSYWDDWSSTSKSYVKRDAKSVWDSLSIGKNTMGTIIYLAQQTGWKPEKQDLTPEQKRKIKEEQEARRAAREAEIEADQAKKEIMQKVVAKGCQKVWENYGIEFGHSGYLKHKQITALGIRYFHQTVLLWIDDLEEKVGVISGAKVFEFFKKLPKPKPENLHFLMFKKGSIAVPLRDTEGKIWSLQYISSTGVKLFPKFGRKVGLFHVIGYLKDAKVIAQAEGYATAASIHMATEWPVVVSFDCGNMVNVAPFIRQQAPDAKILMCGDNDDNGAGQAKALEAAMLIGADVVIPDFGTINK</sequence>
<proteinExistence type="predicted"/>